<protein>
    <submittedName>
        <fullName evidence="1">Uncharacterized protein</fullName>
    </submittedName>
</protein>
<sequence>MQVMKVQTDQVEQIISTVHRIQEDKMSHVDVQPAALLEVMQCDTSLDETPSEPIETILASVDEHKISNINSSECMEEITPQNLLKSDLDELYTSLEVDKSFEIFACECGVCNICHEINAAISGEDILIPTTSCAEIPTNSITLEVNTKSVDFSRKQPLSIAKRLLVEPLIKPHNKQPSFIICASLPPNLSDSQAKCGFSDIHAFVIAGPPYTLAIPPKPPDFLLKGKSTCHLLLPVTCIRSVERPPPKPPDMKATP</sequence>
<proteinExistence type="predicted"/>
<accession>A0ACB0JLG7</accession>
<dbReference type="EMBL" id="CASHSV030000109">
    <property type="protein sequence ID" value="CAJ2645754.1"/>
    <property type="molecule type" value="Genomic_DNA"/>
</dbReference>
<keyword evidence="2" id="KW-1185">Reference proteome</keyword>
<gene>
    <name evidence="1" type="ORF">MILVUS5_LOCUS14604</name>
</gene>
<comment type="caution">
    <text evidence="1">The sequence shown here is derived from an EMBL/GenBank/DDBJ whole genome shotgun (WGS) entry which is preliminary data.</text>
</comment>
<evidence type="ECO:0000313" key="1">
    <source>
        <dbReference type="EMBL" id="CAJ2645754.1"/>
    </source>
</evidence>
<evidence type="ECO:0000313" key="2">
    <source>
        <dbReference type="Proteomes" id="UP001177021"/>
    </source>
</evidence>
<name>A0ACB0JLG7_TRIPR</name>
<organism evidence="1 2">
    <name type="scientific">Trifolium pratense</name>
    <name type="common">Red clover</name>
    <dbReference type="NCBI Taxonomy" id="57577"/>
    <lineage>
        <taxon>Eukaryota</taxon>
        <taxon>Viridiplantae</taxon>
        <taxon>Streptophyta</taxon>
        <taxon>Embryophyta</taxon>
        <taxon>Tracheophyta</taxon>
        <taxon>Spermatophyta</taxon>
        <taxon>Magnoliopsida</taxon>
        <taxon>eudicotyledons</taxon>
        <taxon>Gunneridae</taxon>
        <taxon>Pentapetalae</taxon>
        <taxon>rosids</taxon>
        <taxon>fabids</taxon>
        <taxon>Fabales</taxon>
        <taxon>Fabaceae</taxon>
        <taxon>Papilionoideae</taxon>
        <taxon>50 kb inversion clade</taxon>
        <taxon>NPAAA clade</taxon>
        <taxon>Hologalegina</taxon>
        <taxon>IRL clade</taxon>
        <taxon>Trifolieae</taxon>
        <taxon>Trifolium</taxon>
    </lineage>
</organism>
<dbReference type="Proteomes" id="UP001177021">
    <property type="component" value="Unassembled WGS sequence"/>
</dbReference>
<reference evidence="1" key="1">
    <citation type="submission" date="2023-10" db="EMBL/GenBank/DDBJ databases">
        <authorList>
            <person name="Rodriguez Cubillos JULIANA M."/>
            <person name="De Vega J."/>
        </authorList>
    </citation>
    <scope>NUCLEOTIDE SEQUENCE</scope>
</reference>